<evidence type="ECO:0000256" key="1">
    <source>
        <dbReference type="SAM" id="MobiDB-lite"/>
    </source>
</evidence>
<protein>
    <submittedName>
        <fullName evidence="3">LPXTG cell wall anchor domain-containing protein</fullName>
    </submittedName>
</protein>
<dbReference type="NCBIfam" id="TIGR01167">
    <property type="entry name" value="LPXTG_anchor"/>
    <property type="match status" value="1"/>
</dbReference>
<evidence type="ECO:0000313" key="3">
    <source>
        <dbReference type="EMBL" id="MDB6186327.1"/>
    </source>
</evidence>
<feature type="region of interest" description="Disordered" evidence="1">
    <location>
        <begin position="50"/>
        <end position="133"/>
    </location>
</feature>
<reference evidence="3" key="1">
    <citation type="submission" date="2023-08" db="EMBL/GenBank/DDBJ databases">
        <title>Dental plaque isolates bound by oral lectin ZG16B.</title>
        <authorList>
            <person name="Ghosh S."/>
        </authorList>
    </citation>
    <scope>NUCLEOTIDE SEQUENCE</scope>
    <source>
        <strain evidence="3">DP3_5B</strain>
    </source>
</reference>
<keyword evidence="2" id="KW-1133">Transmembrane helix</keyword>
<dbReference type="Proteomes" id="UP001212217">
    <property type="component" value="Unassembled WGS sequence"/>
</dbReference>
<organism evidence="3 4">
    <name type="scientific">Gemella haemolysans</name>
    <dbReference type="NCBI Taxonomy" id="1379"/>
    <lineage>
        <taxon>Bacteria</taxon>
        <taxon>Bacillati</taxon>
        <taxon>Bacillota</taxon>
        <taxon>Bacilli</taxon>
        <taxon>Bacillales</taxon>
        <taxon>Gemellaceae</taxon>
        <taxon>Gemella</taxon>
    </lineage>
</organism>
<keyword evidence="2" id="KW-0812">Transmembrane</keyword>
<sequence length="348" mass="39398">MKQKKYTIRNISVGILSIFISTGSLKVGTAKALMDTDNKVIVDENGVRPVVEPIPSENKTPVKQTDKPVRKPLEKTEDKLAGKPVRKPPVKQTEKPIGKPVNKPSDKPDRKPLVEPKEDKTPVKKDDDNKFPVMSDKEKYHDVNNSPNKDLLFANLSGHDIKVEYKKGSISADKLHVESLNDNKLNKSIRNKLGNDYKIIETFEIHFEKDDKKVDSNEERTVKIIITKKDNTELEVYHIPNDNSLEKVNSKYSDGELQFNINHFSKFTIVERIKIGTKNLEERARVVIPETTVDVKKEELPETLTKKINNVNEISSLPKTGIKTVALEVVGVMLILAAILIRRGQKKN</sequence>
<comment type="caution">
    <text evidence="3">The sequence shown here is derived from an EMBL/GenBank/DDBJ whole genome shotgun (WGS) entry which is preliminary data.</text>
</comment>
<dbReference type="RefSeq" id="WP_271987529.1">
    <property type="nucleotide sequence ID" value="NZ_JAQMFS010000070.1"/>
</dbReference>
<feature type="compositionally biased region" description="Basic and acidic residues" evidence="1">
    <location>
        <begin position="104"/>
        <end position="133"/>
    </location>
</feature>
<gene>
    <name evidence="3" type="ORF">PNO30_06035</name>
</gene>
<evidence type="ECO:0000313" key="4">
    <source>
        <dbReference type="Proteomes" id="UP001212217"/>
    </source>
</evidence>
<proteinExistence type="predicted"/>
<feature type="transmembrane region" description="Helical" evidence="2">
    <location>
        <begin position="321"/>
        <end position="341"/>
    </location>
</feature>
<dbReference type="AlphaFoldDB" id="A0AAW6B730"/>
<dbReference type="EMBL" id="JAQMFS010000070">
    <property type="protein sequence ID" value="MDB6186327.1"/>
    <property type="molecule type" value="Genomic_DNA"/>
</dbReference>
<feature type="compositionally biased region" description="Basic and acidic residues" evidence="1">
    <location>
        <begin position="64"/>
        <end position="81"/>
    </location>
</feature>
<evidence type="ECO:0000256" key="2">
    <source>
        <dbReference type="SAM" id="Phobius"/>
    </source>
</evidence>
<accession>A0AAW6B730</accession>
<name>A0AAW6B730_9BACL</name>
<keyword evidence="2" id="KW-0472">Membrane</keyword>